<evidence type="ECO:0000313" key="17">
    <source>
        <dbReference type="Proteomes" id="UP000245048"/>
    </source>
</evidence>
<dbReference type="EC" id="1.3.99.-" evidence="14 15"/>
<keyword evidence="8 14" id="KW-0479">Metal-binding</keyword>
<evidence type="ECO:0000256" key="11">
    <source>
        <dbReference type="ARBA" id="ARBA00023004"/>
    </source>
</evidence>
<evidence type="ECO:0000256" key="3">
    <source>
        <dbReference type="ARBA" id="ARBA00006501"/>
    </source>
</evidence>
<comment type="subcellular location">
    <subcellularLocation>
        <location evidence="1 14">Cell membrane</location>
        <topology evidence="1 14">Multi-pass membrane protein</topology>
    </subcellularLocation>
</comment>
<dbReference type="PIRSF" id="PIRSF004638">
    <property type="entry name" value="UCP004638"/>
    <property type="match status" value="1"/>
</dbReference>
<reference evidence="17" key="1">
    <citation type="submission" date="2017-10" db="EMBL/GenBank/DDBJ databases">
        <authorList>
            <person name="Toshchakov S.V."/>
            <person name="Goeva M.A."/>
        </authorList>
    </citation>
    <scope>NUCLEOTIDE SEQUENCE [LARGE SCALE GENOMIC DNA]</scope>
    <source>
        <strain evidence="17">JR1/69-1-13</strain>
    </source>
</reference>
<dbReference type="EMBL" id="PDOA01000002">
    <property type="protein sequence ID" value="PWC30170.1"/>
    <property type="molecule type" value="Genomic_DNA"/>
</dbReference>
<evidence type="ECO:0000256" key="14">
    <source>
        <dbReference type="HAMAP-Rule" id="MF_02239"/>
    </source>
</evidence>
<dbReference type="UniPathway" id="UPA00251">
    <property type="reaction ID" value="UER00324"/>
</dbReference>
<evidence type="ECO:0000256" key="6">
    <source>
        <dbReference type="ARBA" id="ARBA00022617"/>
    </source>
</evidence>
<feature type="transmembrane region" description="Helical" evidence="14">
    <location>
        <begin position="12"/>
        <end position="31"/>
    </location>
</feature>
<keyword evidence="5 14" id="KW-1003">Cell membrane</keyword>
<organism evidence="16 17">
    <name type="scientific">Teichococcus aestuarii</name>
    <dbReference type="NCBI Taxonomy" id="568898"/>
    <lineage>
        <taxon>Bacteria</taxon>
        <taxon>Pseudomonadati</taxon>
        <taxon>Pseudomonadota</taxon>
        <taxon>Alphaproteobacteria</taxon>
        <taxon>Acetobacterales</taxon>
        <taxon>Roseomonadaceae</taxon>
        <taxon>Roseomonas</taxon>
    </lineage>
</organism>
<comment type="cofactor">
    <cofactor evidence="14 15">
        <name>heme b</name>
        <dbReference type="ChEBI" id="CHEBI:60344"/>
    </cofactor>
    <text evidence="14 15">Binds 1 heme b (iron(II)-protoporphyrin IX) group per subunit.</text>
</comment>
<name>A0A2U1V8D6_9PROT</name>
<evidence type="ECO:0000256" key="12">
    <source>
        <dbReference type="ARBA" id="ARBA00023136"/>
    </source>
</evidence>
<comment type="caution">
    <text evidence="16">The sequence shown here is derived from an EMBL/GenBank/DDBJ whole genome shotgun (WGS) entry which is preliminary data.</text>
</comment>
<evidence type="ECO:0000256" key="7">
    <source>
        <dbReference type="ARBA" id="ARBA00022692"/>
    </source>
</evidence>
<accession>A0A2U1V8D6</accession>
<comment type="function">
    <text evidence="14 15">Catalyzes the oxidation of protoporphyrinogen IX to protoporphyrin IX.</text>
</comment>
<keyword evidence="17" id="KW-1185">Reference proteome</keyword>
<dbReference type="HAMAP" id="MF_02239">
    <property type="entry name" value="HemJ"/>
    <property type="match status" value="1"/>
</dbReference>
<comment type="pathway">
    <text evidence="2 14 15">Porphyrin-containing compound metabolism; protoporphyrin-IX biosynthesis; protoporphyrin-IX from protoporphyrinogen-IX: step 1/1.</text>
</comment>
<dbReference type="Pfam" id="PF03653">
    <property type="entry name" value="UPF0093"/>
    <property type="match status" value="1"/>
</dbReference>
<comment type="catalytic activity">
    <reaction evidence="13 14 15">
        <text>protoporphyrinogen IX + 3 A = protoporphyrin IX + 3 AH2</text>
        <dbReference type="Rhea" id="RHEA:62000"/>
        <dbReference type="ChEBI" id="CHEBI:13193"/>
        <dbReference type="ChEBI" id="CHEBI:17499"/>
        <dbReference type="ChEBI" id="CHEBI:57306"/>
        <dbReference type="ChEBI" id="CHEBI:57307"/>
    </reaction>
</comment>
<evidence type="ECO:0000256" key="8">
    <source>
        <dbReference type="ARBA" id="ARBA00022723"/>
    </source>
</evidence>
<evidence type="ECO:0000313" key="16">
    <source>
        <dbReference type="EMBL" id="PWC30170.1"/>
    </source>
</evidence>
<feature type="transmembrane region" description="Helical" evidence="14">
    <location>
        <begin position="129"/>
        <end position="147"/>
    </location>
</feature>
<dbReference type="RefSeq" id="WP_109515805.1">
    <property type="nucleotide sequence ID" value="NZ_JBHSCH010000054.1"/>
</dbReference>
<dbReference type="GO" id="GO:0046872">
    <property type="term" value="F:metal ion binding"/>
    <property type="evidence" value="ECO:0007669"/>
    <property type="project" value="UniProtKB-UniRule"/>
</dbReference>
<keyword evidence="12 14" id="KW-0472">Membrane</keyword>
<dbReference type="Proteomes" id="UP000245048">
    <property type="component" value="Unassembled WGS sequence"/>
</dbReference>
<feature type="transmembrane region" description="Helical" evidence="14">
    <location>
        <begin position="62"/>
        <end position="84"/>
    </location>
</feature>
<evidence type="ECO:0000256" key="1">
    <source>
        <dbReference type="ARBA" id="ARBA00004651"/>
    </source>
</evidence>
<evidence type="ECO:0000256" key="5">
    <source>
        <dbReference type="ARBA" id="ARBA00022475"/>
    </source>
</evidence>
<gene>
    <name evidence="16" type="ORF">CR165_04780</name>
</gene>
<comment type="similarity">
    <text evidence="3 14 15">Belongs to the HemJ family.</text>
</comment>
<evidence type="ECO:0000256" key="15">
    <source>
        <dbReference type="PIRNR" id="PIRNR004638"/>
    </source>
</evidence>
<evidence type="ECO:0000256" key="10">
    <source>
        <dbReference type="ARBA" id="ARBA00023002"/>
    </source>
</evidence>
<dbReference type="NCBIfam" id="TIGR00701">
    <property type="entry name" value="protoporphyrinogen oxidase HemJ"/>
    <property type="match status" value="1"/>
</dbReference>
<feature type="binding site" description="axial binding residue" evidence="14">
    <location>
        <position position="17"/>
    </location>
    <ligand>
        <name>heme</name>
        <dbReference type="ChEBI" id="CHEBI:30413"/>
    </ligand>
    <ligandPart>
        <name>Fe</name>
        <dbReference type="ChEBI" id="CHEBI:18248"/>
    </ligandPart>
</feature>
<feature type="transmembrane region" description="Helical" evidence="14">
    <location>
        <begin position="90"/>
        <end position="108"/>
    </location>
</feature>
<evidence type="ECO:0000256" key="4">
    <source>
        <dbReference type="ARBA" id="ARBA00017504"/>
    </source>
</evidence>
<sequence>MDLGFLAGWYPWTKSLHLLSVFAWMAGLFYLPRLYVYHTPAEPGSAQSELFKVMERRLLRGIMNPAMISAWIFGVTLVLTPGVVDWSAGWWHGKLAGLLGMTWFHHHLAYARKAFVADARHRTERYWRAMNEVPTVLLILIVIMVIVKPF</sequence>
<keyword evidence="10 14" id="KW-0560">Oxidoreductase</keyword>
<dbReference type="PANTHER" id="PTHR40255:SF1">
    <property type="entry name" value="PROTOPORPHYRINOGEN IX OXIDASE"/>
    <property type="match status" value="1"/>
</dbReference>
<keyword evidence="9 14" id="KW-1133">Transmembrane helix</keyword>
<dbReference type="AlphaFoldDB" id="A0A2U1V8D6"/>
<dbReference type="InterPro" id="IPR005265">
    <property type="entry name" value="HemJ-like"/>
</dbReference>
<dbReference type="GO" id="GO:0070818">
    <property type="term" value="F:protoporphyrinogen oxidase activity"/>
    <property type="evidence" value="ECO:0007669"/>
    <property type="project" value="UniProtKB-UniRule"/>
</dbReference>
<evidence type="ECO:0000256" key="2">
    <source>
        <dbReference type="ARBA" id="ARBA00005073"/>
    </source>
</evidence>
<dbReference type="GO" id="GO:0006782">
    <property type="term" value="P:protoporphyrinogen IX biosynthetic process"/>
    <property type="evidence" value="ECO:0007669"/>
    <property type="project" value="UniProtKB-UniRule"/>
</dbReference>
<dbReference type="OrthoDB" id="9800824at2"/>
<dbReference type="PANTHER" id="PTHR40255">
    <property type="entry name" value="UPF0093 MEMBRANE PROTEIN SLR1790"/>
    <property type="match status" value="1"/>
</dbReference>
<evidence type="ECO:0000256" key="9">
    <source>
        <dbReference type="ARBA" id="ARBA00022989"/>
    </source>
</evidence>
<keyword evidence="7 14" id="KW-0812">Transmembrane</keyword>
<evidence type="ECO:0000256" key="13">
    <source>
        <dbReference type="ARBA" id="ARBA00048390"/>
    </source>
</evidence>
<feature type="binding site" description="axial binding residue" evidence="14">
    <location>
        <position position="94"/>
    </location>
    <ligand>
        <name>heme</name>
        <dbReference type="ChEBI" id="CHEBI:30413"/>
    </ligand>
    <ligandPart>
        <name>Fe</name>
        <dbReference type="ChEBI" id="CHEBI:18248"/>
    </ligandPart>
</feature>
<dbReference type="GO" id="GO:0005886">
    <property type="term" value="C:plasma membrane"/>
    <property type="evidence" value="ECO:0007669"/>
    <property type="project" value="UniProtKB-SubCell"/>
</dbReference>
<keyword evidence="6 14" id="KW-0349">Heme</keyword>
<keyword evidence="11 14" id="KW-0408">Iron</keyword>
<protein>
    <recommendedName>
        <fullName evidence="4 14">Protoporphyrinogen IX oxidase</fullName>
        <shortName evidence="14">PPO</shortName>
        <ecNumber evidence="14 15">1.3.99.-</ecNumber>
    </recommendedName>
</protein>
<comment type="subunit">
    <text evidence="14">Homodimer.</text>
</comment>
<proteinExistence type="inferred from homology"/>